<evidence type="ECO:0000256" key="1">
    <source>
        <dbReference type="SAM" id="Phobius"/>
    </source>
</evidence>
<dbReference type="EMBL" id="VFOP01000001">
    <property type="protein sequence ID" value="TQL50132.1"/>
    <property type="molecule type" value="Genomic_DNA"/>
</dbReference>
<comment type="caution">
    <text evidence="3">The sequence shown here is derived from an EMBL/GenBank/DDBJ whole genome shotgun (WGS) entry which is preliminary data.</text>
</comment>
<feature type="transmembrane region" description="Helical" evidence="1">
    <location>
        <begin position="21"/>
        <end position="41"/>
    </location>
</feature>
<dbReference type="InterPro" id="IPR007391">
    <property type="entry name" value="Vancomycin_resist_VanW"/>
</dbReference>
<dbReference type="AlphaFoldDB" id="A0A542YPU8"/>
<keyword evidence="4" id="KW-1185">Reference proteome</keyword>
<dbReference type="Pfam" id="PF12229">
    <property type="entry name" value="PG_binding_4"/>
    <property type="match status" value="1"/>
</dbReference>
<keyword evidence="1" id="KW-1133">Transmembrane helix</keyword>
<dbReference type="Proteomes" id="UP000319516">
    <property type="component" value="Unassembled WGS sequence"/>
</dbReference>
<protein>
    <submittedName>
        <fullName evidence="3">VanW like protein</fullName>
    </submittedName>
</protein>
<dbReference type="InterPro" id="IPR022029">
    <property type="entry name" value="YoaR-like_PG-bd"/>
</dbReference>
<dbReference type="Pfam" id="PF04294">
    <property type="entry name" value="VanW"/>
    <property type="match status" value="1"/>
</dbReference>
<evidence type="ECO:0000259" key="2">
    <source>
        <dbReference type="Pfam" id="PF12229"/>
    </source>
</evidence>
<evidence type="ECO:0000313" key="3">
    <source>
        <dbReference type="EMBL" id="TQL50132.1"/>
    </source>
</evidence>
<dbReference type="PANTHER" id="PTHR35788:SF1">
    <property type="entry name" value="EXPORTED PROTEIN"/>
    <property type="match status" value="1"/>
</dbReference>
<reference evidence="3 4" key="1">
    <citation type="submission" date="2019-06" db="EMBL/GenBank/DDBJ databases">
        <title>Sequencing the genomes of 1000 actinobacteria strains.</title>
        <authorList>
            <person name="Klenk H.-P."/>
        </authorList>
    </citation>
    <scope>NUCLEOTIDE SEQUENCE [LARGE SCALE GENOMIC DNA]</scope>
    <source>
        <strain evidence="3 4">DSM 12335</strain>
    </source>
</reference>
<feature type="domain" description="YoaR-like putative peptidoglycan binding" evidence="2">
    <location>
        <begin position="257"/>
        <end position="328"/>
    </location>
</feature>
<dbReference type="OrthoDB" id="9813301at2"/>
<proteinExistence type="predicted"/>
<keyword evidence="1" id="KW-0472">Membrane</keyword>
<accession>A0A542YPU8</accession>
<name>A0A542YPU8_9MICO</name>
<dbReference type="RefSeq" id="WP_141784308.1">
    <property type="nucleotide sequence ID" value="NZ_BAAAIK010000004.1"/>
</dbReference>
<dbReference type="InterPro" id="IPR052913">
    <property type="entry name" value="Glycopeptide_resist_protein"/>
</dbReference>
<organism evidence="3 4">
    <name type="scientific">Ornithinicoccus hortensis</name>
    <dbReference type="NCBI Taxonomy" id="82346"/>
    <lineage>
        <taxon>Bacteria</taxon>
        <taxon>Bacillati</taxon>
        <taxon>Actinomycetota</taxon>
        <taxon>Actinomycetes</taxon>
        <taxon>Micrococcales</taxon>
        <taxon>Intrasporangiaceae</taxon>
        <taxon>Ornithinicoccus</taxon>
    </lineage>
</organism>
<dbReference type="PANTHER" id="PTHR35788">
    <property type="entry name" value="EXPORTED PROTEIN-RELATED"/>
    <property type="match status" value="1"/>
</dbReference>
<sequence length="573" mass="62005">METESTLHEEPQRNEWLGITIRTLLALAVLGAAYFGIAQYFGNRIPNGTTVHGVDIGNITPEDARETVTAKLEDLATDPVVVEIDGEQISLDPATAGLGLDVDATLEGIAGVSYDPRVLWSRVTDSGRELELVDTVDRAQLEDAVAEHADAFGQEAKEGSVALKLGTVDVKEPVEGRSLDVAGTADAVEAGWPDTREVEGSWEPVLPALSAEEIDRFVSEEAEPALDSSIVIKVGSKYDAAITPNQLSRLLTVEESEDHTLSLVLDEEGTVEVARGALGKAEKTPQNASVRLGSNGKPQLIKADKGRVLDSEELLTKVNRALFEDGSRWIRVGTTPVDPKITDEDAAKWTIDEKMGEFRSQFPTTPGNEDRTENIRVGLGHVNGTVVMPGDQFSLGDALSPITEDAGYVKAGVISDGRLVEGLGGGLSQVSTTVLNTAWESGVQLDEFTPHSYYISRYPEGREATISVPVIDNKWTNDTDSPIIVQTRIEGDEIVMRFWGDRQYTVQTHTSGRSNVVQPGRKTDDSPNCLYQSPQVGFDVTVTRVLLRGGDEVDRRSYTTHYNASDEVVCTGG</sequence>
<keyword evidence="1" id="KW-0812">Transmembrane</keyword>
<evidence type="ECO:0000313" key="4">
    <source>
        <dbReference type="Proteomes" id="UP000319516"/>
    </source>
</evidence>
<gene>
    <name evidence="3" type="ORF">FB467_1235</name>
</gene>